<keyword evidence="5 10" id="KW-0378">Hydrolase</keyword>
<evidence type="ECO:0000256" key="3">
    <source>
        <dbReference type="ARBA" id="ARBA00022692"/>
    </source>
</evidence>
<keyword evidence="4" id="KW-0479">Metal-binding</keyword>
<keyword evidence="14" id="KW-1185">Reference proteome</keyword>
<dbReference type="GO" id="GO:0046872">
    <property type="term" value="F:metal ion binding"/>
    <property type="evidence" value="ECO:0007669"/>
    <property type="project" value="UniProtKB-KW"/>
</dbReference>
<evidence type="ECO:0000256" key="7">
    <source>
        <dbReference type="ARBA" id="ARBA00022989"/>
    </source>
</evidence>
<keyword evidence="6 10" id="KW-0862">Zinc</keyword>
<dbReference type="OrthoDB" id="240785at2"/>
<evidence type="ECO:0000256" key="5">
    <source>
        <dbReference type="ARBA" id="ARBA00022801"/>
    </source>
</evidence>
<name>A0A5C6CT58_9BACT</name>
<feature type="transmembrane region" description="Helical" evidence="11">
    <location>
        <begin position="201"/>
        <end position="220"/>
    </location>
</feature>
<dbReference type="Gene3D" id="3.30.2010.10">
    <property type="entry name" value="Metalloproteases ('zincins'), catalytic domain"/>
    <property type="match status" value="1"/>
</dbReference>
<feature type="transmembrane region" description="Helical" evidence="11">
    <location>
        <begin position="177"/>
        <end position="195"/>
    </location>
</feature>
<evidence type="ECO:0000313" key="14">
    <source>
        <dbReference type="Proteomes" id="UP000316304"/>
    </source>
</evidence>
<reference evidence="13 14" key="1">
    <citation type="submission" date="2019-02" db="EMBL/GenBank/DDBJ databases">
        <title>Deep-cultivation of Planctomycetes and their phenomic and genomic characterization uncovers novel biology.</title>
        <authorList>
            <person name="Wiegand S."/>
            <person name="Jogler M."/>
            <person name="Boedeker C."/>
            <person name="Pinto D."/>
            <person name="Vollmers J."/>
            <person name="Rivas-Marin E."/>
            <person name="Kohn T."/>
            <person name="Peeters S.H."/>
            <person name="Heuer A."/>
            <person name="Rast P."/>
            <person name="Oberbeckmann S."/>
            <person name="Bunk B."/>
            <person name="Jeske O."/>
            <person name="Meyerdierks A."/>
            <person name="Storesund J.E."/>
            <person name="Kallscheuer N."/>
            <person name="Luecker S."/>
            <person name="Lage O.M."/>
            <person name="Pohl T."/>
            <person name="Merkel B.J."/>
            <person name="Hornburger P."/>
            <person name="Mueller R.-W."/>
            <person name="Bruemmer F."/>
            <person name="Labrenz M."/>
            <person name="Spormann A.M."/>
            <person name="Op Den Camp H."/>
            <person name="Overmann J."/>
            <person name="Amann R."/>
            <person name="Jetten M.S.M."/>
            <person name="Mascher T."/>
            <person name="Medema M.H."/>
            <person name="Devos D.P."/>
            <person name="Kaster A.-K."/>
            <person name="Ovreas L."/>
            <person name="Rohde M."/>
            <person name="Galperin M.Y."/>
            <person name="Jogler C."/>
        </authorList>
    </citation>
    <scope>NUCLEOTIDE SEQUENCE [LARGE SCALE GENOMIC DNA]</scope>
    <source>
        <strain evidence="13 14">Pla52o</strain>
    </source>
</reference>
<dbReference type="EMBL" id="SJPT01000001">
    <property type="protein sequence ID" value="TWU26236.1"/>
    <property type="molecule type" value="Genomic_DNA"/>
</dbReference>
<evidence type="ECO:0000256" key="10">
    <source>
        <dbReference type="RuleBase" id="RU003983"/>
    </source>
</evidence>
<keyword evidence="3 11" id="KW-0812">Transmembrane</keyword>
<dbReference type="PANTHER" id="PTHR43221:SF2">
    <property type="entry name" value="PROTEASE HTPX HOMOLOG"/>
    <property type="match status" value="1"/>
</dbReference>
<dbReference type="RefSeq" id="WP_146592632.1">
    <property type="nucleotide sequence ID" value="NZ_SJPT01000001.1"/>
</dbReference>
<comment type="similarity">
    <text evidence="10">Belongs to the peptidase M48 family.</text>
</comment>
<dbReference type="Pfam" id="PF01435">
    <property type="entry name" value="Peptidase_M48"/>
    <property type="match status" value="1"/>
</dbReference>
<evidence type="ECO:0000256" key="8">
    <source>
        <dbReference type="ARBA" id="ARBA00023049"/>
    </source>
</evidence>
<dbReference type="InterPro" id="IPR050083">
    <property type="entry name" value="HtpX_protease"/>
</dbReference>
<protein>
    <submittedName>
        <fullName evidence="13">Protease HtpX</fullName>
    </submittedName>
</protein>
<comment type="caution">
    <text evidence="13">The sequence shown here is derived from an EMBL/GenBank/DDBJ whole genome shotgun (WGS) entry which is preliminary data.</text>
</comment>
<proteinExistence type="inferred from homology"/>
<dbReference type="InterPro" id="IPR001915">
    <property type="entry name" value="Peptidase_M48"/>
</dbReference>
<evidence type="ECO:0000256" key="9">
    <source>
        <dbReference type="ARBA" id="ARBA00023136"/>
    </source>
</evidence>
<dbReference type="PANTHER" id="PTHR43221">
    <property type="entry name" value="PROTEASE HTPX"/>
    <property type="match status" value="1"/>
</dbReference>
<evidence type="ECO:0000256" key="2">
    <source>
        <dbReference type="ARBA" id="ARBA00022670"/>
    </source>
</evidence>
<evidence type="ECO:0000313" key="13">
    <source>
        <dbReference type="EMBL" id="TWU26236.1"/>
    </source>
</evidence>
<evidence type="ECO:0000256" key="1">
    <source>
        <dbReference type="ARBA" id="ARBA00022475"/>
    </source>
</evidence>
<dbReference type="GO" id="GO:0006508">
    <property type="term" value="P:proteolysis"/>
    <property type="evidence" value="ECO:0007669"/>
    <property type="project" value="UniProtKB-KW"/>
</dbReference>
<dbReference type="AlphaFoldDB" id="A0A5C6CT58"/>
<feature type="transmembrane region" description="Helical" evidence="11">
    <location>
        <begin position="47"/>
        <end position="69"/>
    </location>
</feature>
<feature type="transmembrane region" description="Helical" evidence="11">
    <location>
        <begin position="21"/>
        <end position="41"/>
    </location>
</feature>
<keyword evidence="9 11" id="KW-0472">Membrane</keyword>
<organism evidence="13 14">
    <name type="scientific">Novipirellula galeiformis</name>
    <dbReference type="NCBI Taxonomy" id="2528004"/>
    <lineage>
        <taxon>Bacteria</taxon>
        <taxon>Pseudomonadati</taxon>
        <taxon>Planctomycetota</taxon>
        <taxon>Planctomycetia</taxon>
        <taxon>Pirellulales</taxon>
        <taxon>Pirellulaceae</taxon>
        <taxon>Novipirellula</taxon>
    </lineage>
</organism>
<sequence>MNRQAVPKRDALLGQLRRANQYTAVWVAMRVIAIVGLLAFIRWDQVFFAPIVSVTACLIIVGPFAMELLRTWGQRKKRLEDIKDSTRFGDLDKYKLQTLYRETLQRLKLPDERLPVYVTNDKSLNAGAVRLGRLFGRLNGIYLHRQVLHKLRGDEVQAIMGHELGHYYRFYLADQRFRLLTLLLGALLGVFVVQLTDAQGYLGLIIVSATSSAFWFVSGIPTMRHGRAIEHLCDDFGSQVQGIESFISSLLKIGLDEEMRCSIELEVMAMHVDNELLSPAEVAAAVEKSIPYGHAAEPELFDTVTRELKNRTQANRKASLSGFINYLRESDRDEGDLKERLEQQARQLNQIDRLEWESILDDPQDVRLNERQTERLVQLMLAAPEKSLFRTPGHQDGIHPPVALRILYLWQNRNSTTELSL</sequence>
<gene>
    <name evidence="13" type="primary">htpX</name>
    <name evidence="13" type="ORF">Pla52o_00890</name>
</gene>
<accession>A0A5C6CT58</accession>
<keyword evidence="7 11" id="KW-1133">Transmembrane helix</keyword>
<feature type="domain" description="Peptidase M48" evidence="12">
    <location>
        <begin position="94"/>
        <end position="239"/>
    </location>
</feature>
<comment type="cofactor">
    <cofactor evidence="10">
        <name>Zn(2+)</name>
        <dbReference type="ChEBI" id="CHEBI:29105"/>
    </cofactor>
    <text evidence="10">Binds 1 zinc ion per subunit.</text>
</comment>
<keyword evidence="2 10" id="KW-0645">Protease</keyword>
<evidence type="ECO:0000256" key="6">
    <source>
        <dbReference type="ARBA" id="ARBA00022833"/>
    </source>
</evidence>
<evidence type="ECO:0000256" key="11">
    <source>
        <dbReference type="SAM" id="Phobius"/>
    </source>
</evidence>
<keyword evidence="8 10" id="KW-0482">Metalloprotease</keyword>
<keyword evidence="1" id="KW-1003">Cell membrane</keyword>
<dbReference type="Proteomes" id="UP000316304">
    <property type="component" value="Unassembled WGS sequence"/>
</dbReference>
<evidence type="ECO:0000259" key="12">
    <source>
        <dbReference type="Pfam" id="PF01435"/>
    </source>
</evidence>
<evidence type="ECO:0000256" key="4">
    <source>
        <dbReference type="ARBA" id="ARBA00022723"/>
    </source>
</evidence>
<dbReference type="GO" id="GO:0004222">
    <property type="term" value="F:metalloendopeptidase activity"/>
    <property type="evidence" value="ECO:0007669"/>
    <property type="project" value="InterPro"/>
</dbReference>